<evidence type="ECO:0000256" key="1">
    <source>
        <dbReference type="ARBA" id="ARBA00022553"/>
    </source>
</evidence>
<dbReference type="Gene3D" id="3.30.450.20">
    <property type="entry name" value="PAS domain"/>
    <property type="match status" value="1"/>
</dbReference>
<dbReference type="PANTHER" id="PTHR43065">
    <property type="entry name" value="SENSOR HISTIDINE KINASE"/>
    <property type="match status" value="1"/>
</dbReference>
<dbReference type="SUPFAM" id="SSF55785">
    <property type="entry name" value="PYP-like sensor domain (PAS domain)"/>
    <property type="match status" value="1"/>
</dbReference>
<dbReference type="EMBL" id="BLAB01000001">
    <property type="protein sequence ID" value="GER93774.1"/>
    <property type="molecule type" value="Genomic_DNA"/>
</dbReference>
<dbReference type="InterPro" id="IPR004358">
    <property type="entry name" value="Sig_transdc_His_kin-like_C"/>
</dbReference>
<proteinExistence type="predicted"/>
<dbReference type="Gene3D" id="3.30.565.10">
    <property type="entry name" value="Histidine kinase-like ATPase, C-terminal domain"/>
    <property type="match status" value="1"/>
</dbReference>
<dbReference type="GO" id="GO:0006355">
    <property type="term" value="P:regulation of DNA-templated transcription"/>
    <property type="evidence" value="ECO:0007669"/>
    <property type="project" value="InterPro"/>
</dbReference>
<dbReference type="PRINTS" id="PR00344">
    <property type="entry name" value="BCTRLSENSOR"/>
</dbReference>
<keyword evidence="3" id="KW-0547">Nucleotide-binding</keyword>
<name>A0A5J4KWZ9_9ZZZZ</name>
<dbReference type="InterPro" id="IPR036890">
    <property type="entry name" value="HATPase_C_sf"/>
</dbReference>
<evidence type="ECO:0000259" key="7">
    <source>
        <dbReference type="PROSITE" id="PS50109"/>
    </source>
</evidence>
<dbReference type="AlphaFoldDB" id="A0A5J4KWZ9"/>
<evidence type="ECO:0000256" key="2">
    <source>
        <dbReference type="ARBA" id="ARBA00022679"/>
    </source>
</evidence>
<evidence type="ECO:0000256" key="5">
    <source>
        <dbReference type="ARBA" id="ARBA00022840"/>
    </source>
</evidence>
<keyword evidence="4 8" id="KW-0418">Kinase</keyword>
<dbReference type="InterPro" id="IPR036097">
    <property type="entry name" value="HisK_dim/P_sf"/>
</dbReference>
<evidence type="ECO:0000313" key="8">
    <source>
        <dbReference type="EMBL" id="GER93774.1"/>
    </source>
</evidence>
<dbReference type="Pfam" id="PF00989">
    <property type="entry name" value="PAS"/>
    <property type="match status" value="1"/>
</dbReference>
<dbReference type="Pfam" id="PF00512">
    <property type="entry name" value="HisKA"/>
    <property type="match status" value="1"/>
</dbReference>
<dbReference type="SUPFAM" id="SSF55874">
    <property type="entry name" value="ATPase domain of HSP90 chaperone/DNA topoisomerase II/histidine kinase"/>
    <property type="match status" value="1"/>
</dbReference>
<keyword evidence="2" id="KW-0808">Transferase</keyword>
<evidence type="ECO:0000256" key="4">
    <source>
        <dbReference type="ARBA" id="ARBA00022777"/>
    </source>
</evidence>
<keyword evidence="1" id="KW-0597">Phosphoprotein</keyword>
<feature type="domain" description="Histidine kinase" evidence="7">
    <location>
        <begin position="146"/>
        <end position="392"/>
    </location>
</feature>
<dbReference type="SMART" id="SM00388">
    <property type="entry name" value="HisKA"/>
    <property type="match status" value="1"/>
</dbReference>
<protein>
    <submittedName>
        <fullName evidence="8">PAS domain-containing sensor histidine kinase</fullName>
    </submittedName>
</protein>
<dbReference type="InterPro" id="IPR035965">
    <property type="entry name" value="PAS-like_dom_sf"/>
</dbReference>
<dbReference type="InterPro" id="IPR005467">
    <property type="entry name" value="His_kinase_dom"/>
</dbReference>
<dbReference type="SUPFAM" id="SSF47384">
    <property type="entry name" value="Homodimeric domain of signal transducing histidine kinase"/>
    <property type="match status" value="1"/>
</dbReference>
<dbReference type="SMART" id="SM00387">
    <property type="entry name" value="HATPase_c"/>
    <property type="match status" value="1"/>
</dbReference>
<dbReference type="PANTHER" id="PTHR43065:SF10">
    <property type="entry name" value="PEROXIDE STRESS-ACTIVATED HISTIDINE KINASE MAK3"/>
    <property type="match status" value="1"/>
</dbReference>
<accession>A0A5J4KWZ9</accession>
<keyword evidence="5" id="KW-0067">ATP-binding</keyword>
<organism evidence="8">
    <name type="scientific">hot springs metagenome</name>
    <dbReference type="NCBI Taxonomy" id="433727"/>
    <lineage>
        <taxon>unclassified sequences</taxon>
        <taxon>metagenomes</taxon>
        <taxon>ecological metagenomes</taxon>
    </lineage>
</organism>
<dbReference type="InterPro" id="IPR003594">
    <property type="entry name" value="HATPase_dom"/>
</dbReference>
<keyword evidence="6" id="KW-0902">Two-component regulatory system</keyword>
<dbReference type="CDD" id="cd00082">
    <property type="entry name" value="HisKA"/>
    <property type="match status" value="1"/>
</dbReference>
<gene>
    <name evidence="8" type="ORF">A45J_1530</name>
</gene>
<dbReference type="Pfam" id="PF02518">
    <property type="entry name" value="HATPase_c"/>
    <property type="match status" value="1"/>
</dbReference>
<evidence type="ECO:0000256" key="6">
    <source>
        <dbReference type="ARBA" id="ARBA00023012"/>
    </source>
</evidence>
<dbReference type="GO" id="GO:0005524">
    <property type="term" value="F:ATP binding"/>
    <property type="evidence" value="ECO:0007669"/>
    <property type="project" value="UniProtKB-KW"/>
</dbReference>
<sequence length="399" mass="45299">MVSLDALINNLDEAILLFDRTGKLSFINKHGEEFLSKSYKEIKRRHFKRLFSDAREIVMLLHKTITEGRSFNCKEMEIDIGGRVANIDLNLTPFYEESSTYAHGGVPEKSYDFSGCNGAILCIRENMLLTEREDYQFDSLLYLLGCIAHEIKNPLSGIKGAAQILMTKPSIVNHLDAEDSVELILKETDRLNSVLHSYLTMTRRPVFNRLNIHEVIEYALKVMKTSIEERRIYINKSYDPSLPDIVGDESKLLQVFINLFKNAVEAMRTSKNRILSVSTKPSNEYMVTYKEDQKLSEGSSKDLTIFRGASEQKSRFPIKQRWVVVEIKDTGIGISKDEIGKIFLPFYTKKTGGSGLGLALSKKIIKDHCGIIKVKSKIGAGTIFSIYLPMKEQKGFVDE</sequence>
<dbReference type="Gene3D" id="1.10.287.130">
    <property type="match status" value="1"/>
</dbReference>
<dbReference type="GO" id="GO:0000155">
    <property type="term" value="F:phosphorelay sensor kinase activity"/>
    <property type="evidence" value="ECO:0007669"/>
    <property type="project" value="InterPro"/>
</dbReference>
<dbReference type="PROSITE" id="PS50109">
    <property type="entry name" value="HIS_KIN"/>
    <property type="match status" value="1"/>
</dbReference>
<reference evidence="8" key="1">
    <citation type="submission" date="2019-10" db="EMBL/GenBank/DDBJ databases">
        <title>Metagenomic sequencing of thiosulfate-disproportionating enrichment culture.</title>
        <authorList>
            <person name="Umezawa K."/>
            <person name="Kojima H."/>
            <person name="Fukui M."/>
        </authorList>
    </citation>
    <scope>NUCLEOTIDE SEQUENCE</scope>
    <source>
        <strain evidence="8">45J</strain>
    </source>
</reference>
<evidence type="ECO:0000256" key="3">
    <source>
        <dbReference type="ARBA" id="ARBA00022741"/>
    </source>
</evidence>
<dbReference type="InterPro" id="IPR013767">
    <property type="entry name" value="PAS_fold"/>
</dbReference>
<dbReference type="InterPro" id="IPR003661">
    <property type="entry name" value="HisK_dim/P_dom"/>
</dbReference>
<comment type="caution">
    <text evidence="8">The sequence shown here is derived from an EMBL/GenBank/DDBJ whole genome shotgun (WGS) entry which is preliminary data.</text>
</comment>